<gene>
    <name evidence="3" type="ORF">B0E33_20815</name>
</gene>
<proteinExistence type="predicted"/>
<name>A0ABN4WX25_9HYPH</name>
<feature type="region of interest" description="Disordered" evidence="1">
    <location>
        <begin position="93"/>
        <end position="119"/>
    </location>
</feature>
<dbReference type="EMBL" id="CP019630">
    <property type="protein sequence ID" value="AQQ05706.1"/>
    <property type="molecule type" value="Genomic_DNA"/>
</dbReference>
<keyword evidence="4" id="KW-1185">Reference proteome</keyword>
<feature type="signal peptide" evidence="2">
    <location>
        <begin position="1"/>
        <end position="31"/>
    </location>
</feature>
<keyword evidence="2" id="KW-0732">Signal</keyword>
<dbReference type="PROSITE" id="PS51257">
    <property type="entry name" value="PROKAR_LIPOPROTEIN"/>
    <property type="match status" value="1"/>
</dbReference>
<accession>A0ABN4WX25</accession>
<feature type="chain" id="PRO_5045119746" evidence="2">
    <location>
        <begin position="32"/>
        <end position="278"/>
    </location>
</feature>
<evidence type="ECO:0000313" key="3">
    <source>
        <dbReference type="EMBL" id="AQQ05706.1"/>
    </source>
</evidence>
<reference evidence="3 4" key="1">
    <citation type="submission" date="2017-02" db="EMBL/GenBank/DDBJ databases">
        <authorList>
            <person name="Jeong S."/>
        </authorList>
    </citation>
    <scope>NUCLEOTIDE SEQUENCE [LARGE SCALE GENOMIC DNA]</scope>
    <source>
        <strain evidence="3 4">RMAR6-6</strain>
    </source>
</reference>
<protein>
    <submittedName>
        <fullName evidence="3">Uncharacterized protein</fullName>
    </submittedName>
</protein>
<sequence length="278" mass="29632">MPVRNQHQRRSAKSLLIGGLLMSCATVAVLASGLPEPTFLESGSNDLIRFQKGEVPAPPITLEAAPSAAPEPVEPAEMHAPEHRLMDSEGAAAEIAPPPPARPQPPALAPAPSDAPSWTDRMDLELDRAIDRTAPQRERVAPAAAPKQNSQKREATGADSQGLNSAIEKSAARRAQEPAPLEEAADADDAISARLVTVCLTNPDDASGAKGFDIRRDGPPRYVADVGATACARFEPTRHTIYLWKTNDLGALSLILSSRLDLVEADGTQVSLDWLRDR</sequence>
<organism evidence="3 4">
    <name type="scientific">Roseibium algicola</name>
    <dbReference type="NCBI Taxonomy" id="2857014"/>
    <lineage>
        <taxon>Bacteria</taxon>
        <taxon>Pseudomonadati</taxon>
        <taxon>Pseudomonadota</taxon>
        <taxon>Alphaproteobacteria</taxon>
        <taxon>Hyphomicrobiales</taxon>
        <taxon>Stappiaceae</taxon>
        <taxon>Roseibium</taxon>
    </lineage>
</organism>
<feature type="region of interest" description="Disordered" evidence="1">
    <location>
        <begin position="132"/>
        <end position="163"/>
    </location>
</feature>
<dbReference type="Proteomes" id="UP000188174">
    <property type="component" value="Chromosome"/>
</dbReference>
<feature type="compositionally biased region" description="Pro residues" evidence="1">
    <location>
        <begin position="96"/>
        <end position="109"/>
    </location>
</feature>
<evidence type="ECO:0000256" key="1">
    <source>
        <dbReference type="SAM" id="MobiDB-lite"/>
    </source>
</evidence>
<evidence type="ECO:0000256" key="2">
    <source>
        <dbReference type="SAM" id="SignalP"/>
    </source>
</evidence>
<evidence type="ECO:0000313" key="4">
    <source>
        <dbReference type="Proteomes" id="UP000188174"/>
    </source>
</evidence>